<keyword evidence="2" id="KW-1185">Reference proteome</keyword>
<gene>
    <name evidence="1" type="ORF">NTEN_LOCUS15300</name>
</gene>
<sequence length="145" mass="15952">MIPFHPVLSTPSSTSALGHTERISVVSTTASSLFFRFCGISDGSAPTEGWWWMMGTLLSNEIEVDRTVEMWKVPGISNDVFHEVRKAASLELGGCVPTGTSTQEMTGAQGIRRFQNVWRIDPSLSPELMELREWIECSTSNAAEG</sequence>
<dbReference type="AlphaFoldDB" id="A0A6H5H2X7"/>
<evidence type="ECO:0000313" key="1">
    <source>
        <dbReference type="EMBL" id="CAB0010252.1"/>
    </source>
</evidence>
<protein>
    <submittedName>
        <fullName evidence="1">Uncharacterized protein</fullName>
    </submittedName>
</protein>
<organism evidence="1 2">
    <name type="scientific">Nesidiocoris tenuis</name>
    <dbReference type="NCBI Taxonomy" id="355587"/>
    <lineage>
        <taxon>Eukaryota</taxon>
        <taxon>Metazoa</taxon>
        <taxon>Ecdysozoa</taxon>
        <taxon>Arthropoda</taxon>
        <taxon>Hexapoda</taxon>
        <taxon>Insecta</taxon>
        <taxon>Pterygota</taxon>
        <taxon>Neoptera</taxon>
        <taxon>Paraneoptera</taxon>
        <taxon>Hemiptera</taxon>
        <taxon>Heteroptera</taxon>
        <taxon>Panheteroptera</taxon>
        <taxon>Cimicomorpha</taxon>
        <taxon>Miridae</taxon>
        <taxon>Dicyphina</taxon>
        <taxon>Nesidiocoris</taxon>
    </lineage>
</organism>
<name>A0A6H5H2X7_9HEMI</name>
<accession>A0A6H5H2X7</accession>
<feature type="non-terminal residue" evidence="1">
    <location>
        <position position="145"/>
    </location>
</feature>
<evidence type="ECO:0000313" key="2">
    <source>
        <dbReference type="Proteomes" id="UP000479000"/>
    </source>
</evidence>
<proteinExistence type="predicted"/>
<dbReference type="Proteomes" id="UP000479000">
    <property type="component" value="Unassembled WGS sequence"/>
</dbReference>
<dbReference type="EMBL" id="CADCXU010022937">
    <property type="protein sequence ID" value="CAB0010252.1"/>
    <property type="molecule type" value="Genomic_DNA"/>
</dbReference>
<reference evidence="1 2" key="1">
    <citation type="submission" date="2020-02" db="EMBL/GenBank/DDBJ databases">
        <authorList>
            <person name="Ferguson B K."/>
        </authorList>
    </citation>
    <scope>NUCLEOTIDE SEQUENCE [LARGE SCALE GENOMIC DNA]</scope>
</reference>